<protein>
    <submittedName>
        <fullName evidence="19">TonB-dependent receptor</fullName>
    </submittedName>
</protein>
<keyword evidence="4 12" id="KW-1134">Transmembrane beta strand</keyword>
<evidence type="ECO:0000256" key="10">
    <source>
        <dbReference type="ARBA" id="ARBA00023170"/>
    </source>
</evidence>
<keyword evidence="5 12" id="KW-0812">Transmembrane</keyword>
<evidence type="ECO:0000256" key="1">
    <source>
        <dbReference type="ARBA" id="ARBA00004571"/>
    </source>
</evidence>
<evidence type="ECO:0000256" key="11">
    <source>
        <dbReference type="ARBA" id="ARBA00023237"/>
    </source>
</evidence>
<evidence type="ECO:0000256" key="2">
    <source>
        <dbReference type="ARBA" id="ARBA00009810"/>
    </source>
</evidence>
<sequence>MPLKTIRRSTLVALASLGADALAAEDTPTATLETIVVSATGFEQDIRQAPASISVITREELESKPVHSLAEALADVEGVDIGDSAGKTGGLNISIRGMPSEYTLVLIDGRRQNVAGNVTPNGFGETSTSFLPPMSAIERIEVIRGPMSTLYGSDAMGGVVNIITRRVGREWHGSATIEGTLQQEKAFGNTAGGNVYLSGPLKQDLLGLTLRAGVFRRSAADVVYETPTTPDGETRPTMGQNPVEYLNRSVGARLALTPNRNHDILFDVDDQRQRYDNDAGQLGTLDSGTRIGGYEPRQRYNRTQYALSHTGRFGFGTLESSLMQNNTETIGRTIPNGTPGKEPGSPRDLEMRQTVFDTRLVTPISAGWGEHLLTLGGQWQKGKMVDGVAADPFEFKQWALFVENEWSIVPSFTLTGGVRYDHHDTFGGHTSPRLYAVWDATPNWTVKGGVSRGYKTPRLDQLASGIVGFGAQGTLPLVGSPNLKPETSTSTEVGVGYDNLAGFTANATVFNNEFRDKIASGPGLENCSWAGQPNRDGCVDYGYWPSVDLFGQSINVDKAVTRGVELGTRVPLNRAWSVRANYTYTDSEQKSGAEKGLPLTNTPKHMFNASLNWQPNDTWSAWLRAEMRSKRYRSAGVARDALGDYRSYALFHLGGQYRLNRNVSFNAAIYNLFNKNFVDYAPYTAANGSTSYTNRYVNNLEGRRLWLSANIQF</sequence>
<dbReference type="PANTHER" id="PTHR30069">
    <property type="entry name" value="TONB-DEPENDENT OUTER MEMBRANE RECEPTOR"/>
    <property type="match status" value="1"/>
</dbReference>
<dbReference type="InterPro" id="IPR000531">
    <property type="entry name" value="Beta-barrel_TonB"/>
</dbReference>
<keyword evidence="6 16" id="KW-0732">Signal</keyword>
<evidence type="ECO:0000256" key="14">
    <source>
        <dbReference type="RuleBase" id="RU003357"/>
    </source>
</evidence>
<dbReference type="PROSITE" id="PS00430">
    <property type="entry name" value="TONB_DEPENDENT_REC_1"/>
    <property type="match status" value="1"/>
</dbReference>
<evidence type="ECO:0000256" key="13">
    <source>
        <dbReference type="PROSITE-ProRule" id="PRU10143"/>
    </source>
</evidence>
<dbReference type="Pfam" id="PF00593">
    <property type="entry name" value="TonB_dep_Rec_b-barrel"/>
    <property type="match status" value="1"/>
</dbReference>
<keyword evidence="8 13" id="KW-0798">TonB box</keyword>
<dbReference type="PROSITE" id="PS52016">
    <property type="entry name" value="TONB_DEPENDENT_REC_3"/>
    <property type="match status" value="1"/>
</dbReference>
<feature type="domain" description="TonB-dependent receptor-like beta-barrel" evidence="17">
    <location>
        <begin position="259"/>
        <end position="672"/>
    </location>
</feature>
<evidence type="ECO:0000256" key="8">
    <source>
        <dbReference type="ARBA" id="ARBA00023077"/>
    </source>
</evidence>
<keyword evidence="11 12" id="KW-0998">Cell outer membrane</keyword>
<dbReference type="PANTHER" id="PTHR30069:SF53">
    <property type="entry name" value="COLICIN I RECEPTOR-RELATED"/>
    <property type="match status" value="1"/>
</dbReference>
<organism evidence="19 20">
    <name type="scientific">Verticiella sediminum</name>
    <dbReference type="NCBI Taxonomy" id="1247510"/>
    <lineage>
        <taxon>Bacteria</taxon>
        <taxon>Pseudomonadati</taxon>
        <taxon>Pseudomonadota</taxon>
        <taxon>Betaproteobacteria</taxon>
        <taxon>Burkholderiales</taxon>
        <taxon>Alcaligenaceae</taxon>
        <taxon>Verticiella</taxon>
    </lineage>
</organism>
<dbReference type="RefSeq" id="WP_143951136.1">
    <property type="nucleotide sequence ID" value="NZ_BAABMB010000005.1"/>
</dbReference>
<dbReference type="InterPro" id="IPR010916">
    <property type="entry name" value="TonB_box_CS"/>
</dbReference>
<keyword evidence="9 12" id="KW-0472">Membrane</keyword>
<evidence type="ECO:0000256" key="9">
    <source>
        <dbReference type="ARBA" id="ARBA00023136"/>
    </source>
</evidence>
<evidence type="ECO:0000259" key="18">
    <source>
        <dbReference type="Pfam" id="PF07715"/>
    </source>
</evidence>
<evidence type="ECO:0000256" key="4">
    <source>
        <dbReference type="ARBA" id="ARBA00022452"/>
    </source>
</evidence>
<keyword evidence="20" id="KW-1185">Reference proteome</keyword>
<feature type="region of interest" description="Disordered" evidence="15">
    <location>
        <begin position="329"/>
        <end position="348"/>
    </location>
</feature>
<evidence type="ECO:0000256" key="16">
    <source>
        <dbReference type="SAM" id="SignalP"/>
    </source>
</evidence>
<evidence type="ECO:0000256" key="15">
    <source>
        <dbReference type="SAM" id="MobiDB-lite"/>
    </source>
</evidence>
<dbReference type="InterPro" id="IPR037066">
    <property type="entry name" value="Plug_dom_sf"/>
</dbReference>
<proteinExistence type="inferred from homology"/>
<evidence type="ECO:0000259" key="17">
    <source>
        <dbReference type="Pfam" id="PF00593"/>
    </source>
</evidence>
<dbReference type="AlphaFoldDB" id="A0A556A815"/>
<dbReference type="OrthoDB" id="183532at2"/>
<dbReference type="Pfam" id="PF07715">
    <property type="entry name" value="Plug"/>
    <property type="match status" value="1"/>
</dbReference>
<evidence type="ECO:0000313" key="20">
    <source>
        <dbReference type="Proteomes" id="UP000318405"/>
    </source>
</evidence>
<comment type="subcellular location">
    <subcellularLocation>
        <location evidence="1 12">Cell outer membrane</location>
        <topology evidence="1 12">Multi-pass membrane protein</topology>
    </subcellularLocation>
</comment>
<feature type="signal peptide" evidence="16">
    <location>
        <begin position="1"/>
        <end position="23"/>
    </location>
</feature>
<dbReference type="GO" id="GO:0044718">
    <property type="term" value="P:siderophore transmembrane transport"/>
    <property type="evidence" value="ECO:0007669"/>
    <property type="project" value="TreeGrafter"/>
</dbReference>
<keyword evidence="7" id="KW-0406">Ion transport</keyword>
<dbReference type="InterPro" id="IPR012910">
    <property type="entry name" value="Plug_dom"/>
</dbReference>
<evidence type="ECO:0000256" key="5">
    <source>
        <dbReference type="ARBA" id="ARBA00022692"/>
    </source>
</evidence>
<dbReference type="GO" id="GO:0009279">
    <property type="term" value="C:cell outer membrane"/>
    <property type="evidence" value="ECO:0007669"/>
    <property type="project" value="UniProtKB-SubCell"/>
</dbReference>
<keyword evidence="10 19" id="KW-0675">Receptor</keyword>
<evidence type="ECO:0000256" key="7">
    <source>
        <dbReference type="ARBA" id="ARBA00023065"/>
    </source>
</evidence>
<dbReference type="InterPro" id="IPR039426">
    <property type="entry name" value="TonB-dep_rcpt-like"/>
</dbReference>
<keyword evidence="3 12" id="KW-0813">Transport</keyword>
<evidence type="ECO:0000313" key="19">
    <source>
        <dbReference type="EMBL" id="TSH89020.1"/>
    </source>
</evidence>
<dbReference type="Gene3D" id="2.40.170.20">
    <property type="entry name" value="TonB-dependent receptor, beta-barrel domain"/>
    <property type="match status" value="1"/>
</dbReference>
<dbReference type="Gene3D" id="2.170.130.10">
    <property type="entry name" value="TonB-dependent receptor, plug domain"/>
    <property type="match status" value="1"/>
</dbReference>
<accession>A0A556A815</accession>
<evidence type="ECO:0000256" key="6">
    <source>
        <dbReference type="ARBA" id="ARBA00022729"/>
    </source>
</evidence>
<feature type="domain" description="TonB-dependent receptor plug" evidence="18">
    <location>
        <begin position="46"/>
        <end position="159"/>
    </location>
</feature>
<dbReference type="GO" id="GO:0015344">
    <property type="term" value="F:siderophore uptake transmembrane transporter activity"/>
    <property type="evidence" value="ECO:0007669"/>
    <property type="project" value="TreeGrafter"/>
</dbReference>
<dbReference type="EMBL" id="VLTJ01000042">
    <property type="protein sequence ID" value="TSH89020.1"/>
    <property type="molecule type" value="Genomic_DNA"/>
</dbReference>
<name>A0A556A815_9BURK</name>
<dbReference type="SUPFAM" id="SSF56935">
    <property type="entry name" value="Porins"/>
    <property type="match status" value="1"/>
</dbReference>
<evidence type="ECO:0000256" key="3">
    <source>
        <dbReference type="ARBA" id="ARBA00022448"/>
    </source>
</evidence>
<dbReference type="CDD" id="cd01347">
    <property type="entry name" value="ligand_gated_channel"/>
    <property type="match status" value="1"/>
</dbReference>
<gene>
    <name evidence="19" type="ORF">FOZ76_25725</name>
</gene>
<reference evidence="19 20" key="1">
    <citation type="submission" date="2019-07" db="EMBL/GenBank/DDBJ databases">
        <title>Qingshengfaniella alkalisoli gen. nov., sp. nov., isolated from saline soil.</title>
        <authorList>
            <person name="Xu L."/>
            <person name="Huang X.-X."/>
            <person name="Sun J.-Q."/>
        </authorList>
    </citation>
    <scope>NUCLEOTIDE SEQUENCE [LARGE SCALE GENOMIC DNA]</scope>
    <source>
        <strain evidence="19 20">DSM 27279</strain>
    </source>
</reference>
<evidence type="ECO:0000256" key="12">
    <source>
        <dbReference type="PROSITE-ProRule" id="PRU01360"/>
    </source>
</evidence>
<comment type="caution">
    <text evidence="19">The sequence shown here is derived from an EMBL/GenBank/DDBJ whole genome shotgun (WGS) entry which is preliminary data.</text>
</comment>
<feature type="chain" id="PRO_5021845158" evidence="16">
    <location>
        <begin position="24"/>
        <end position="713"/>
    </location>
</feature>
<comment type="similarity">
    <text evidence="2 12 14">Belongs to the TonB-dependent receptor family.</text>
</comment>
<dbReference type="InterPro" id="IPR036942">
    <property type="entry name" value="Beta-barrel_TonB_sf"/>
</dbReference>
<feature type="short sequence motif" description="TonB box" evidence="13">
    <location>
        <begin position="34"/>
        <end position="40"/>
    </location>
</feature>
<dbReference type="Proteomes" id="UP000318405">
    <property type="component" value="Unassembled WGS sequence"/>
</dbReference>